<accession>A0A183LKT1</accession>
<dbReference type="EMBL" id="UZAI01001402">
    <property type="protein sequence ID" value="VDO61548.1"/>
    <property type="molecule type" value="Genomic_DNA"/>
</dbReference>
<dbReference type="Proteomes" id="UP000277204">
    <property type="component" value="Unassembled WGS sequence"/>
</dbReference>
<keyword evidence="2" id="KW-1185">Reference proteome</keyword>
<sequence>MSSSLDSVASRVNALVFEAKSTGFESQSEHQLRCRYIYQAGSKYD</sequence>
<dbReference type="AlphaFoldDB" id="A0A183LKT1"/>
<proteinExistence type="predicted"/>
<reference evidence="1 2" key="1">
    <citation type="submission" date="2018-11" db="EMBL/GenBank/DDBJ databases">
        <authorList>
            <consortium name="Pathogen Informatics"/>
        </authorList>
    </citation>
    <scope>NUCLEOTIDE SEQUENCE [LARGE SCALE GENOMIC DNA]</scope>
    <source>
        <strain evidence="1 2">Zambia</strain>
    </source>
</reference>
<name>A0A183LKT1_9TREM</name>
<evidence type="ECO:0000313" key="1">
    <source>
        <dbReference type="EMBL" id="VDO61548.1"/>
    </source>
</evidence>
<evidence type="ECO:0000313" key="2">
    <source>
        <dbReference type="Proteomes" id="UP000277204"/>
    </source>
</evidence>
<gene>
    <name evidence="1" type="ORF">SMRZ_LOCUS4406</name>
</gene>
<organism evidence="1 2">
    <name type="scientific">Schistosoma margrebowiei</name>
    <dbReference type="NCBI Taxonomy" id="48269"/>
    <lineage>
        <taxon>Eukaryota</taxon>
        <taxon>Metazoa</taxon>
        <taxon>Spiralia</taxon>
        <taxon>Lophotrochozoa</taxon>
        <taxon>Platyhelminthes</taxon>
        <taxon>Trematoda</taxon>
        <taxon>Digenea</taxon>
        <taxon>Strigeidida</taxon>
        <taxon>Schistosomatoidea</taxon>
        <taxon>Schistosomatidae</taxon>
        <taxon>Schistosoma</taxon>
    </lineage>
</organism>
<protein>
    <submittedName>
        <fullName evidence="1">Uncharacterized protein</fullName>
    </submittedName>
</protein>